<evidence type="ECO:0008006" key="8">
    <source>
        <dbReference type="Google" id="ProtNLM"/>
    </source>
</evidence>
<evidence type="ECO:0000256" key="4">
    <source>
        <dbReference type="ARBA" id="ARBA00023163"/>
    </source>
</evidence>
<dbReference type="PRINTS" id="PR00038">
    <property type="entry name" value="HTHLUXR"/>
</dbReference>
<evidence type="ECO:0000313" key="7">
    <source>
        <dbReference type="EMBL" id="GAH94970.1"/>
    </source>
</evidence>
<dbReference type="EMBL" id="BARV01002687">
    <property type="protein sequence ID" value="GAH94970.1"/>
    <property type="molecule type" value="Genomic_DNA"/>
</dbReference>
<feature type="domain" description="HTH luxR-type" evidence="5">
    <location>
        <begin position="148"/>
        <end position="213"/>
    </location>
</feature>
<dbReference type="InterPro" id="IPR039420">
    <property type="entry name" value="WalR-like"/>
</dbReference>
<reference evidence="7" key="1">
    <citation type="journal article" date="2014" name="Front. Microbiol.">
        <title>High frequency of phylogenetically diverse reductive dehalogenase-homologous genes in deep subseafloor sedimentary metagenomes.</title>
        <authorList>
            <person name="Kawai M."/>
            <person name="Futagami T."/>
            <person name="Toyoda A."/>
            <person name="Takaki Y."/>
            <person name="Nishi S."/>
            <person name="Hori S."/>
            <person name="Arai W."/>
            <person name="Tsubouchi T."/>
            <person name="Morono Y."/>
            <person name="Uchiyama I."/>
            <person name="Ito T."/>
            <person name="Fujiyama A."/>
            <person name="Inagaki F."/>
            <person name="Takami H."/>
        </authorList>
    </citation>
    <scope>NUCLEOTIDE SEQUENCE</scope>
    <source>
        <strain evidence="7">Expedition CK06-06</strain>
    </source>
</reference>
<dbReference type="PROSITE" id="PS50110">
    <property type="entry name" value="RESPONSE_REGULATORY"/>
    <property type="match status" value="1"/>
</dbReference>
<evidence type="ECO:0000259" key="5">
    <source>
        <dbReference type="PROSITE" id="PS50043"/>
    </source>
</evidence>
<gene>
    <name evidence="7" type="ORF">S06H3_06804</name>
</gene>
<evidence type="ECO:0000259" key="6">
    <source>
        <dbReference type="PROSITE" id="PS50110"/>
    </source>
</evidence>
<dbReference type="AlphaFoldDB" id="X1KMY7"/>
<keyword evidence="3" id="KW-0238">DNA-binding</keyword>
<comment type="caution">
    <text evidence="7">The sequence shown here is derived from an EMBL/GenBank/DDBJ whole genome shotgun (WGS) entry which is preliminary data.</text>
</comment>
<dbReference type="SUPFAM" id="SSF46894">
    <property type="entry name" value="C-terminal effector domain of the bipartite response regulators"/>
    <property type="match status" value="1"/>
</dbReference>
<evidence type="ECO:0000256" key="3">
    <source>
        <dbReference type="ARBA" id="ARBA00023125"/>
    </source>
</evidence>
<dbReference type="SUPFAM" id="SSF52172">
    <property type="entry name" value="CheY-like"/>
    <property type="match status" value="1"/>
</dbReference>
<keyword evidence="4" id="KW-0804">Transcription</keyword>
<dbReference type="SMART" id="SM00448">
    <property type="entry name" value="REC"/>
    <property type="match status" value="1"/>
</dbReference>
<accession>X1KMY7</accession>
<evidence type="ECO:0000256" key="1">
    <source>
        <dbReference type="ARBA" id="ARBA00022553"/>
    </source>
</evidence>
<dbReference type="GO" id="GO:0006355">
    <property type="term" value="P:regulation of DNA-templated transcription"/>
    <property type="evidence" value="ECO:0007669"/>
    <property type="project" value="InterPro"/>
</dbReference>
<dbReference type="InterPro" id="IPR058245">
    <property type="entry name" value="NreC/VraR/RcsB-like_REC"/>
</dbReference>
<feature type="domain" description="Response regulatory" evidence="6">
    <location>
        <begin position="5"/>
        <end position="121"/>
    </location>
</feature>
<sequence length="217" mass="23805">MQKISVLVVDDHTIVRDGICALLALAADIEVVGEAENGREALEKVKQLAPDVVLMDIAMPIMGGLEATRGIRKESPETKVLVLTQYDEKEYIFSIIEAGAQGFITKTAASSELASGIRAVHHGDSFLSPIAAKVFIEDFQLGAPTRGKQEPYHQLTEKEREVLKLVAEGYTTREIADILVVSPKTVEGHKTNLMDKLDIHNKTDLIKYAIRKGIITV</sequence>
<dbReference type="PROSITE" id="PS50043">
    <property type="entry name" value="HTH_LUXR_2"/>
    <property type="match status" value="1"/>
</dbReference>
<proteinExistence type="predicted"/>
<protein>
    <recommendedName>
        <fullName evidence="8">DNA-binding response regulator</fullName>
    </recommendedName>
</protein>
<dbReference type="InterPro" id="IPR001789">
    <property type="entry name" value="Sig_transdc_resp-reg_receiver"/>
</dbReference>
<keyword evidence="2" id="KW-0805">Transcription regulation</keyword>
<dbReference type="SMART" id="SM00421">
    <property type="entry name" value="HTH_LUXR"/>
    <property type="match status" value="1"/>
</dbReference>
<organism evidence="7">
    <name type="scientific">marine sediment metagenome</name>
    <dbReference type="NCBI Taxonomy" id="412755"/>
    <lineage>
        <taxon>unclassified sequences</taxon>
        <taxon>metagenomes</taxon>
        <taxon>ecological metagenomes</taxon>
    </lineage>
</organism>
<dbReference type="Gene3D" id="3.40.50.2300">
    <property type="match status" value="1"/>
</dbReference>
<dbReference type="PANTHER" id="PTHR43214">
    <property type="entry name" value="TWO-COMPONENT RESPONSE REGULATOR"/>
    <property type="match status" value="1"/>
</dbReference>
<dbReference type="CDD" id="cd17535">
    <property type="entry name" value="REC_NarL-like"/>
    <property type="match status" value="1"/>
</dbReference>
<dbReference type="GO" id="GO:0000160">
    <property type="term" value="P:phosphorelay signal transduction system"/>
    <property type="evidence" value="ECO:0007669"/>
    <property type="project" value="InterPro"/>
</dbReference>
<dbReference type="InterPro" id="IPR016032">
    <property type="entry name" value="Sig_transdc_resp-reg_C-effctor"/>
</dbReference>
<dbReference type="GO" id="GO:0003677">
    <property type="term" value="F:DNA binding"/>
    <property type="evidence" value="ECO:0007669"/>
    <property type="project" value="UniProtKB-KW"/>
</dbReference>
<keyword evidence="1" id="KW-0597">Phosphoprotein</keyword>
<name>X1KMY7_9ZZZZ</name>
<dbReference type="InterPro" id="IPR011006">
    <property type="entry name" value="CheY-like_superfamily"/>
</dbReference>
<dbReference type="PANTHER" id="PTHR43214:SF41">
    <property type="entry name" value="NITRATE_NITRITE RESPONSE REGULATOR PROTEIN NARP"/>
    <property type="match status" value="1"/>
</dbReference>
<evidence type="ECO:0000256" key="2">
    <source>
        <dbReference type="ARBA" id="ARBA00023015"/>
    </source>
</evidence>
<dbReference type="CDD" id="cd06170">
    <property type="entry name" value="LuxR_C_like"/>
    <property type="match status" value="1"/>
</dbReference>
<dbReference type="PROSITE" id="PS00622">
    <property type="entry name" value="HTH_LUXR_1"/>
    <property type="match status" value="1"/>
</dbReference>
<dbReference type="InterPro" id="IPR000792">
    <property type="entry name" value="Tscrpt_reg_LuxR_C"/>
</dbReference>
<dbReference type="Pfam" id="PF00196">
    <property type="entry name" value="GerE"/>
    <property type="match status" value="1"/>
</dbReference>
<dbReference type="Pfam" id="PF00072">
    <property type="entry name" value="Response_reg"/>
    <property type="match status" value="1"/>
</dbReference>